<evidence type="ECO:0000259" key="2">
    <source>
        <dbReference type="Pfam" id="PF22665"/>
    </source>
</evidence>
<feature type="domain" description="HFX-2341-like N-terminal" evidence="1">
    <location>
        <begin position="6"/>
        <end position="124"/>
    </location>
</feature>
<keyword evidence="4" id="KW-1185">Reference proteome</keyword>
<name>A0A830F0Z4_9EURY</name>
<organism evidence="3 4">
    <name type="scientific">Halarchaeum grantii</name>
    <dbReference type="NCBI Taxonomy" id="1193105"/>
    <lineage>
        <taxon>Archaea</taxon>
        <taxon>Methanobacteriati</taxon>
        <taxon>Methanobacteriota</taxon>
        <taxon>Stenosarchaea group</taxon>
        <taxon>Halobacteria</taxon>
        <taxon>Halobacteriales</taxon>
        <taxon>Halobacteriaceae</taxon>
    </lineage>
</organism>
<feature type="domain" description="DUF6293" evidence="2">
    <location>
        <begin position="143"/>
        <end position="242"/>
    </location>
</feature>
<dbReference type="Proteomes" id="UP000628840">
    <property type="component" value="Unassembled WGS sequence"/>
</dbReference>
<dbReference type="InterPro" id="IPR046260">
    <property type="entry name" value="HFX_2341-like_N"/>
</dbReference>
<accession>A0A830F0Z4</accession>
<protein>
    <submittedName>
        <fullName evidence="3">Uncharacterized protein</fullName>
    </submittedName>
</protein>
<comment type="caution">
    <text evidence="3">The sequence shown here is derived from an EMBL/GenBank/DDBJ whole genome shotgun (WGS) entry which is preliminary data.</text>
</comment>
<gene>
    <name evidence="3" type="ORF">GCM10009037_29780</name>
</gene>
<dbReference type="Pfam" id="PF22665">
    <property type="entry name" value="WHD_DUF6293"/>
    <property type="match status" value="1"/>
</dbReference>
<dbReference type="EMBL" id="BMPF01000007">
    <property type="protein sequence ID" value="GGL44450.1"/>
    <property type="molecule type" value="Genomic_DNA"/>
</dbReference>
<evidence type="ECO:0000313" key="4">
    <source>
        <dbReference type="Proteomes" id="UP000628840"/>
    </source>
</evidence>
<dbReference type="InterPro" id="IPR054162">
    <property type="entry name" value="DUF6293_C"/>
</dbReference>
<evidence type="ECO:0000313" key="3">
    <source>
        <dbReference type="EMBL" id="GGL44450.1"/>
    </source>
</evidence>
<reference evidence="3 4" key="1">
    <citation type="journal article" date="2019" name="Int. J. Syst. Evol. Microbiol.">
        <title>The Global Catalogue of Microorganisms (GCM) 10K type strain sequencing project: providing services to taxonomists for standard genome sequencing and annotation.</title>
        <authorList>
            <consortium name="The Broad Institute Genomics Platform"/>
            <consortium name="The Broad Institute Genome Sequencing Center for Infectious Disease"/>
            <person name="Wu L."/>
            <person name="Ma J."/>
        </authorList>
    </citation>
    <scope>NUCLEOTIDE SEQUENCE [LARGE SCALE GENOMIC DNA]</scope>
    <source>
        <strain evidence="3 4">JCM 19585</strain>
    </source>
</reference>
<proteinExistence type="predicted"/>
<sequence>MQTINEIHIAPLRFEYDRVLGAAERYGIDTIYLLEHEERDTEQPAYHSELVDELNDMGVTVRTRTINLFDVYDVLGRVTTLITQHADDIVRVNVSSGSKLSAVGATIACMATDATAYYAYPETYAHDGREEPVSHGYAEDEVLPSYPIESPTTDQVAVMSFLDETNTGVHTAKKKDIIEYAEESALSFIADNQPANDKAKFALLNANVVDPLVANGYLAIERVGRQKQVSLTETGEAVLRAFEHKLRCFD</sequence>
<dbReference type="AlphaFoldDB" id="A0A830F0Z4"/>
<dbReference type="Pfam" id="PF19810">
    <property type="entry name" value="HFX_2341_N"/>
    <property type="match status" value="1"/>
</dbReference>
<dbReference type="RefSeq" id="WP_188884460.1">
    <property type="nucleotide sequence ID" value="NZ_BMPF01000007.1"/>
</dbReference>
<dbReference type="OrthoDB" id="142096at2157"/>
<evidence type="ECO:0000259" key="1">
    <source>
        <dbReference type="Pfam" id="PF19810"/>
    </source>
</evidence>